<gene>
    <name evidence="2" type="ORF">CAMP_LOCUS6364</name>
</gene>
<organism evidence="2 3">
    <name type="scientific">Caenorhabditis angaria</name>
    <dbReference type="NCBI Taxonomy" id="860376"/>
    <lineage>
        <taxon>Eukaryota</taxon>
        <taxon>Metazoa</taxon>
        <taxon>Ecdysozoa</taxon>
        <taxon>Nematoda</taxon>
        <taxon>Chromadorea</taxon>
        <taxon>Rhabditida</taxon>
        <taxon>Rhabditina</taxon>
        <taxon>Rhabditomorpha</taxon>
        <taxon>Rhabditoidea</taxon>
        <taxon>Rhabditidae</taxon>
        <taxon>Peloderinae</taxon>
        <taxon>Caenorhabditis</taxon>
    </lineage>
</organism>
<dbReference type="SUPFAM" id="SSF56436">
    <property type="entry name" value="C-type lectin-like"/>
    <property type="match status" value="1"/>
</dbReference>
<proteinExistence type="predicted"/>
<dbReference type="PANTHER" id="PTHR23124">
    <property type="entry name" value="C-TYPE LECTIN DOMAIN-CONTAINING PROTEIN-RELATED-RELATED"/>
    <property type="match status" value="1"/>
</dbReference>
<dbReference type="EMBL" id="CANHGI010000002">
    <property type="protein sequence ID" value="CAI5443727.1"/>
    <property type="molecule type" value="Genomic_DNA"/>
</dbReference>
<protein>
    <recommendedName>
        <fullName evidence="4">C-type lectin domain-containing protein</fullName>
    </recommendedName>
</protein>
<dbReference type="InterPro" id="IPR016187">
    <property type="entry name" value="CTDL_fold"/>
</dbReference>
<feature type="transmembrane region" description="Helical" evidence="1">
    <location>
        <begin position="21"/>
        <end position="38"/>
    </location>
</feature>
<keyword evidence="3" id="KW-1185">Reference proteome</keyword>
<dbReference type="AlphaFoldDB" id="A0A9P1IIC8"/>
<name>A0A9P1IIC8_9PELO</name>
<evidence type="ECO:0000256" key="1">
    <source>
        <dbReference type="SAM" id="Phobius"/>
    </source>
</evidence>
<accession>A0A9P1IIC8</accession>
<evidence type="ECO:0008006" key="4">
    <source>
        <dbReference type="Google" id="ProtNLM"/>
    </source>
</evidence>
<keyword evidence="1" id="KW-1133">Transmembrane helix</keyword>
<sequence length="250" mass="26846">MIRRFFLDNIAAIFRDKQYVLMIYNIIIAAILTIFPAADSCFPTSSTQAIVGLSETLESDSHESTVVETSTFTSSSTTSTSTTTTVPLVWHCLNDTWILFDRGSYSWCMILVEQYAALSDGDSLCKTVDSSAVLSGFQNVNELETIVKAQLAITDIIDAIEIGAGLKTHACKTQADWDAGTCTAQNGYQWTDGYTTGTDGFVWAEGYPDGCVNDVCSTNVLLAVQDGNLASFPATDGAFAVVCGLKAVAE</sequence>
<keyword evidence="1" id="KW-0812">Transmembrane</keyword>
<reference evidence="2" key="1">
    <citation type="submission" date="2022-11" db="EMBL/GenBank/DDBJ databases">
        <authorList>
            <person name="Kikuchi T."/>
        </authorList>
    </citation>
    <scope>NUCLEOTIDE SEQUENCE</scope>
    <source>
        <strain evidence="2">PS1010</strain>
    </source>
</reference>
<evidence type="ECO:0000313" key="3">
    <source>
        <dbReference type="Proteomes" id="UP001152747"/>
    </source>
</evidence>
<comment type="caution">
    <text evidence="2">The sequence shown here is derived from an EMBL/GenBank/DDBJ whole genome shotgun (WGS) entry which is preliminary data.</text>
</comment>
<dbReference type="OrthoDB" id="538816at2759"/>
<dbReference type="Proteomes" id="UP001152747">
    <property type="component" value="Unassembled WGS sequence"/>
</dbReference>
<keyword evidence="1" id="KW-0472">Membrane</keyword>
<evidence type="ECO:0000313" key="2">
    <source>
        <dbReference type="EMBL" id="CAI5443727.1"/>
    </source>
</evidence>